<organism evidence="4">
    <name type="scientific">Coralloluteibacterium stylophorae</name>
    <dbReference type="NCBI Taxonomy" id="1776034"/>
    <lineage>
        <taxon>Bacteria</taxon>
        <taxon>Pseudomonadati</taxon>
        <taxon>Pseudomonadota</taxon>
        <taxon>Gammaproteobacteria</taxon>
        <taxon>Lysobacterales</taxon>
        <taxon>Lysobacteraceae</taxon>
        <taxon>Coralloluteibacterium</taxon>
    </lineage>
</organism>
<reference evidence="5 6" key="1">
    <citation type="journal article" date="2021" name="Microbiol. Resour. Announc.">
        <title>Draft Genome Sequence of Coralloluteibacterium stylophorae LMG 29479T.</title>
        <authorList>
            <person name="Karlyshev A.V."/>
            <person name="Kudryashova E.B."/>
            <person name="Ariskina E.V."/>
            <person name="Conroy A.P."/>
            <person name="Abidueva E.Y."/>
        </authorList>
    </citation>
    <scope>NUCLEOTIDE SEQUENCE [LARGE SCALE GENOMIC DNA]</scope>
    <source>
        <strain evidence="5 6">LMG 29479</strain>
    </source>
</reference>
<dbReference type="GO" id="GO:0016787">
    <property type="term" value="F:hydrolase activity"/>
    <property type="evidence" value="ECO:0007669"/>
    <property type="project" value="UniProtKB-KW"/>
</dbReference>
<proteinExistence type="inferred from homology"/>
<dbReference type="Gene3D" id="3.40.50.1820">
    <property type="entry name" value="alpha/beta hydrolase"/>
    <property type="match status" value="1"/>
</dbReference>
<dbReference type="GO" id="GO:0016020">
    <property type="term" value="C:membrane"/>
    <property type="evidence" value="ECO:0007669"/>
    <property type="project" value="TreeGrafter"/>
</dbReference>
<keyword evidence="2 4" id="KW-0378">Hydrolase</keyword>
<accession>A0A8J7VTK1</accession>
<evidence type="ECO:0000313" key="6">
    <source>
        <dbReference type="Proteomes" id="UP000675747"/>
    </source>
</evidence>
<keyword evidence="6" id="KW-1185">Reference proteome</keyword>
<dbReference type="SUPFAM" id="SSF53474">
    <property type="entry name" value="alpha/beta-Hydrolases"/>
    <property type="match status" value="1"/>
</dbReference>
<evidence type="ECO:0000259" key="3">
    <source>
        <dbReference type="Pfam" id="PF00561"/>
    </source>
</evidence>
<dbReference type="InterPro" id="IPR050266">
    <property type="entry name" value="AB_hydrolase_sf"/>
</dbReference>
<evidence type="ECO:0000313" key="5">
    <source>
        <dbReference type="EMBL" id="MBS7457114.1"/>
    </source>
</evidence>
<reference evidence="4" key="2">
    <citation type="submission" date="2021-04" db="EMBL/GenBank/DDBJ databases">
        <authorList>
            <person name="Karlyshev A.V."/>
        </authorList>
    </citation>
    <scope>NUCLEOTIDE SEQUENCE</scope>
    <source>
        <strain evidence="4">LMG 29479</strain>
    </source>
</reference>
<evidence type="ECO:0000313" key="4">
    <source>
        <dbReference type="EMBL" id="MBR0562061.1"/>
    </source>
</evidence>
<name>A0A8J7VTK1_9GAMM</name>
<dbReference type="EMBL" id="JAGQFT020000004">
    <property type="protein sequence ID" value="MBS7457114.1"/>
    <property type="molecule type" value="Genomic_DNA"/>
</dbReference>
<evidence type="ECO:0000256" key="1">
    <source>
        <dbReference type="ARBA" id="ARBA00008645"/>
    </source>
</evidence>
<sequence length="283" mass="30456">MRDAALDTPRGRFAALRGGRVGAPRVLALHGWLDNAASFLPLAPHLGDIELVALDLAGHGRSFHRSAEAEYGFLDYLLDVAAALDALAWRDAGLLGHSLGGAVAVLFAAVAPARVRRLALVESAGPLSGDPAQAPERMREAFERRVRPSRGPRVFADLDVAVRARMQANGLSEPAARLLVERGTRAVDGGFVWSSDPRLTWPSPLRMDEASVQAVLRAITVPVRVVMGSEHHPSLAPALREARLACLREVRVEVVPGHHHLHMETPEPVARCLADVFAEAPDD</sequence>
<evidence type="ECO:0000256" key="2">
    <source>
        <dbReference type="ARBA" id="ARBA00022801"/>
    </source>
</evidence>
<dbReference type="EMBL" id="JAGQFT010000033">
    <property type="protein sequence ID" value="MBR0562061.1"/>
    <property type="molecule type" value="Genomic_DNA"/>
</dbReference>
<dbReference type="Proteomes" id="UP000675747">
    <property type="component" value="Unassembled WGS sequence"/>
</dbReference>
<protein>
    <submittedName>
        <fullName evidence="4">Alpha/beta hydrolase</fullName>
    </submittedName>
</protein>
<dbReference type="PRINTS" id="PR00111">
    <property type="entry name" value="ABHYDROLASE"/>
</dbReference>
<comment type="caution">
    <text evidence="4">The sequence shown here is derived from an EMBL/GenBank/DDBJ whole genome shotgun (WGS) entry which is preliminary data.</text>
</comment>
<dbReference type="RefSeq" id="WP_211926025.1">
    <property type="nucleotide sequence ID" value="NZ_JAGQFT020000004.1"/>
</dbReference>
<dbReference type="Pfam" id="PF00561">
    <property type="entry name" value="Abhydrolase_1"/>
    <property type="match status" value="1"/>
</dbReference>
<dbReference type="AlphaFoldDB" id="A0A8J7VTK1"/>
<gene>
    <name evidence="5" type="ORF">KB893_008185</name>
    <name evidence="4" type="ORF">KB893_05970</name>
</gene>
<dbReference type="InterPro" id="IPR000073">
    <property type="entry name" value="AB_hydrolase_1"/>
</dbReference>
<comment type="similarity">
    <text evidence="1">Belongs to the AB hydrolase superfamily.</text>
</comment>
<dbReference type="InterPro" id="IPR029058">
    <property type="entry name" value="AB_hydrolase_fold"/>
</dbReference>
<feature type="domain" description="AB hydrolase-1" evidence="3">
    <location>
        <begin position="24"/>
        <end position="131"/>
    </location>
</feature>
<dbReference type="PANTHER" id="PTHR43798">
    <property type="entry name" value="MONOACYLGLYCEROL LIPASE"/>
    <property type="match status" value="1"/>
</dbReference>
<dbReference type="PANTHER" id="PTHR43798:SF14">
    <property type="entry name" value="SERINE HYDROLASE-LIKE PROTEIN DDB_G0286239"/>
    <property type="match status" value="1"/>
</dbReference>